<sequence length="90" mass="9493">MSTDVCDQFSISANDAQLVLFVSPPPPPPPPAAGGGAAAAVFFHLRGSGGSLCGEKPPAPTSQLEPRHITQGPRPKHQQPYLQVHYQEPI</sequence>
<proteinExistence type="predicted"/>
<dbReference type="EMBL" id="JAHKSW010000022">
    <property type="protein sequence ID" value="KAG7318240.1"/>
    <property type="molecule type" value="Genomic_DNA"/>
</dbReference>
<evidence type="ECO:0000313" key="2">
    <source>
        <dbReference type="EMBL" id="KAG7318240.1"/>
    </source>
</evidence>
<feature type="region of interest" description="Disordered" evidence="1">
    <location>
        <begin position="51"/>
        <end position="81"/>
    </location>
</feature>
<reference evidence="2 3" key="1">
    <citation type="submission" date="2021-06" db="EMBL/GenBank/DDBJ databases">
        <title>Chromosome-level genome assembly of the red-tail catfish (Hemibagrus wyckioides).</title>
        <authorList>
            <person name="Shao F."/>
        </authorList>
    </citation>
    <scope>NUCLEOTIDE SEQUENCE [LARGE SCALE GENOMIC DNA]</scope>
    <source>
        <strain evidence="2">EC202008001</strain>
        <tissue evidence="2">Blood</tissue>
    </source>
</reference>
<organism evidence="2 3">
    <name type="scientific">Hemibagrus wyckioides</name>
    <dbReference type="NCBI Taxonomy" id="337641"/>
    <lineage>
        <taxon>Eukaryota</taxon>
        <taxon>Metazoa</taxon>
        <taxon>Chordata</taxon>
        <taxon>Craniata</taxon>
        <taxon>Vertebrata</taxon>
        <taxon>Euteleostomi</taxon>
        <taxon>Actinopterygii</taxon>
        <taxon>Neopterygii</taxon>
        <taxon>Teleostei</taxon>
        <taxon>Ostariophysi</taxon>
        <taxon>Siluriformes</taxon>
        <taxon>Bagridae</taxon>
        <taxon>Hemibagrus</taxon>
    </lineage>
</organism>
<comment type="caution">
    <text evidence="2">The sequence shown here is derived from an EMBL/GenBank/DDBJ whole genome shotgun (WGS) entry which is preliminary data.</text>
</comment>
<accession>A0A9D3NBW7</accession>
<protein>
    <submittedName>
        <fullName evidence="2">Uncharacterized protein</fullName>
    </submittedName>
</protein>
<dbReference type="AlphaFoldDB" id="A0A9D3NBW7"/>
<name>A0A9D3NBW7_9TELE</name>
<evidence type="ECO:0000313" key="3">
    <source>
        <dbReference type="Proteomes" id="UP000824219"/>
    </source>
</evidence>
<keyword evidence="3" id="KW-1185">Reference proteome</keyword>
<gene>
    <name evidence="2" type="ORF">KOW79_017995</name>
</gene>
<evidence type="ECO:0000256" key="1">
    <source>
        <dbReference type="SAM" id="MobiDB-lite"/>
    </source>
</evidence>
<dbReference type="Proteomes" id="UP000824219">
    <property type="component" value="Linkage Group LG22"/>
</dbReference>